<sequence length="560" mass="63012">MDSFGLTQLSFIIINLFFVVASVLSDTNYCGEVFENQIDHALLGHVISKTVVVDDFECQLKCMGSDSCKSCNIHPRDGYVGRICELNNKTRQMKPRDFQLRKGSNYYGYTRASCMDVPSKRNEQSEKGHCHPGYRGTRCQFRKIGLRSQPANSCKDIRDSGNSRGDGEYWIDPEKTGNPLRVFCDMTTDEGGWLLVSNFVIGNPSFPQVKLETSYHGISSCLENNTFLRKTAVEELMTHMPFTQLRFHCSKVRGRTFHVTTAANSSGEAVVQYLSGQTNDEPDSCGSFVRMEDDNSKLAEMCDQWRGGKGVGAPLGKWGEDSLYDHTVFVSFSGHWLLQTGRFECDDFNRGEKFVQLSSGDFWKVFVPMKGFQTSPAHSCKDIRDSRDSKGDGKYWIDPEENRNHFRCYRDMTTDGGDLLTIVHGAGFWSPTLIVIHSISSLPRLSVEVSHRGISHTNNDKAVLTASAMNELRKLMPFTQFRLHCSKQQGRTFHVITAANSSGGAFVQYLSGQTDVNPLTTTPDKQECVMSGGKRKVLPMRNRGFETKMKRDCSFTLHLN</sequence>
<keyword evidence="4" id="KW-1015">Disulfide bond</keyword>
<feature type="signal peptide" evidence="6">
    <location>
        <begin position="1"/>
        <end position="25"/>
    </location>
</feature>
<gene>
    <name evidence="9" type="ORF">pdam_00004265</name>
</gene>
<name>A0A3M6UGB6_POCDA</name>
<dbReference type="AlphaFoldDB" id="A0A3M6UGB6"/>
<comment type="caution">
    <text evidence="9">The sequence shown here is derived from an EMBL/GenBank/DDBJ whole genome shotgun (WGS) entry which is preliminary data.</text>
</comment>
<dbReference type="GO" id="GO:0005581">
    <property type="term" value="C:collagen trimer"/>
    <property type="evidence" value="ECO:0007669"/>
    <property type="project" value="UniProtKB-KW"/>
</dbReference>
<feature type="chain" id="PRO_5017927764" description="Fibrinogen C-terminal domain-containing protein" evidence="6">
    <location>
        <begin position="26"/>
        <end position="560"/>
    </location>
</feature>
<dbReference type="PANTHER" id="PTHR16146">
    <property type="entry name" value="INTELECTIN"/>
    <property type="match status" value="1"/>
</dbReference>
<keyword evidence="6" id="KW-0732">Signal</keyword>
<dbReference type="InterPro" id="IPR000885">
    <property type="entry name" value="Fib_collagen_C"/>
</dbReference>
<dbReference type="PROSITE" id="PS51406">
    <property type="entry name" value="FIBRINOGEN_C_2"/>
    <property type="match status" value="1"/>
</dbReference>
<dbReference type="InterPro" id="IPR003609">
    <property type="entry name" value="Pan_app"/>
</dbReference>
<evidence type="ECO:0000256" key="6">
    <source>
        <dbReference type="SAM" id="SignalP"/>
    </source>
</evidence>
<protein>
    <recommendedName>
        <fullName evidence="11">Fibrinogen C-terminal domain-containing protein</fullName>
    </recommendedName>
</protein>
<evidence type="ECO:0000256" key="5">
    <source>
        <dbReference type="SAM" id="MobiDB-lite"/>
    </source>
</evidence>
<evidence type="ECO:0000256" key="1">
    <source>
        <dbReference type="ARBA" id="ARBA00004613"/>
    </source>
</evidence>
<keyword evidence="2" id="KW-0964">Secreted</keyword>
<dbReference type="EMBL" id="RCHS01001596">
    <property type="protein sequence ID" value="RMX52693.1"/>
    <property type="molecule type" value="Genomic_DNA"/>
</dbReference>
<dbReference type="Gene3D" id="2.60.120.1000">
    <property type="match status" value="2"/>
</dbReference>
<evidence type="ECO:0000256" key="3">
    <source>
        <dbReference type="ARBA" id="ARBA00023119"/>
    </source>
</evidence>
<keyword evidence="3" id="KW-0176">Collagen</keyword>
<dbReference type="InterPro" id="IPR002181">
    <property type="entry name" value="Fibrinogen_a/b/g_C_dom"/>
</dbReference>
<dbReference type="SUPFAM" id="SSF56496">
    <property type="entry name" value="Fibrinogen C-terminal domain-like"/>
    <property type="match status" value="2"/>
</dbReference>
<dbReference type="InterPro" id="IPR036056">
    <property type="entry name" value="Fibrinogen-like_C"/>
</dbReference>
<dbReference type="GO" id="GO:0005201">
    <property type="term" value="F:extracellular matrix structural constituent"/>
    <property type="evidence" value="ECO:0007669"/>
    <property type="project" value="InterPro"/>
</dbReference>
<reference evidence="9 10" key="1">
    <citation type="journal article" date="2018" name="Sci. Rep.">
        <title>Comparative analysis of the Pocillopora damicornis genome highlights role of immune system in coral evolution.</title>
        <authorList>
            <person name="Cunning R."/>
            <person name="Bay R.A."/>
            <person name="Gillette P."/>
            <person name="Baker A.C."/>
            <person name="Traylor-Knowles N."/>
        </authorList>
    </citation>
    <scope>NUCLEOTIDE SEQUENCE [LARGE SCALE GENOMIC DNA]</scope>
    <source>
        <strain evidence="9">RSMAS</strain>
        <tissue evidence="9">Whole animal</tissue>
    </source>
</reference>
<evidence type="ECO:0008006" key="11">
    <source>
        <dbReference type="Google" id="ProtNLM"/>
    </source>
</evidence>
<evidence type="ECO:0000313" key="10">
    <source>
        <dbReference type="Proteomes" id="UP000275408"/>
    </source>
</evidence>
<dbReference type="Proteomes" id="UP000275408">
    <property type="component" value="Unassembled WGS sequence"/>
</dbReference>
<dbReference type="GO" id="GO:0070492">
    <property type="term" value="F:oligosaccharide binding"/>
    <property type="evidence" value="ECO:0007669"/>
    <property type="project" value="TreeGrafter"/>
</dbReference>
<accession>A0A3M6UGB6</accession>
<organism evidence="9 10">
    <name type="scientific">Pocillopora damicornis</name>
    <name type="common">Cauliflower coral</name>
    <name type="synonym">Millepora damicornis</name>
    <dbReference type="NCBI Taxonomy" id="46731"/>
    <lineage>
        <taxon>Eukaryota</taxon>
        <taxon>Metazoa</taxon>
        <taxon>Cnidaria</taxon>
        <taxon>Anthozoa</taxon>
        <taxon>Hexacorallia</taxon>
        <taxon>Scleractinia</taxon>
        <taxon>Astrocoeniina</taxon>
        <taxon>Pocilloporidae</taxon>
        <taxon>Pocillopora</taxon>
    </lineage>
</organism>
<evidence type="ECO:0000313" key="9">
    <source>
        <dbReference type="EMBL" id="RMX52693.1"/>
    </source>
</evidence>
<evidence type="ECO:0000256" key="2">
    <source>
        <dbReference type="ARBA" id="ARBA00022525"/>
    </source>
</evidence>
<feature type="domain" description="Apple" evidence="7">
    <location>
        <begin position="30"/>
        <end position="114"/>
    </location>
</feature>
<dbReference type="PANTHER" id="PTHR16146:SF46">
    <property type="entry name" value="INTELECTIN-1A-RELATED"/>
    <property type="match status" value="1"/>
</dbReference>
<dbReference type="PROSITE" id="PS50948">
    <property type="entry name" value="PAN"/>
    <property type="match status" value="1"/>
</dbReference>
<dbReference type="NCBIfam" id="NF040941">
    <property type="entry name" value="GGGWT_bact"/>
    <property type="match status" value="2"/>
</dbReference>
<comment type="subcellular location">
    <subcellularLocation>
        <location evidence="1">Secreted</location>
    </subcellularLocation>
</comment>
<dbReference type="OrthoDB" id="5952160at2759"/>
<keyword evidence="10" id="KW-1185">Reference proteome</keyword>
<proteinExistence type="predicted"/>
<feature type="compositionally biased region" description="Basic and acidic residues" evidence="5">
    <location>
        <begin position="155"/>
        <end position="171"/>
    </location>
</feature>
<feature type="domain" description="Fibrinogen C-terminal" evidence="8">
    <location>
        <begin position="145"/>
        <end position="198"/>
    </location>
</feature>
<dbReference type="Pfam" id="PF01410">
    <property type="entry name" value="COLFI"/>
    <property type="match status" value="2"/>
</dbReference>
<evidence type="ECO:0000256" key="4">
    <source>
        <dbReference type="ARBA" id="ARBA00023157"/>
    </source>
</evidence>
<evidence type="ECO:0000259" key="7">
    <source>
        <dbReference type="PROSITE" id="PS50948"/>
    </source>
</evidence>
<feature type="region of interest" description="Disordered" evidence="5">
    <location>
        <begin position="152"/>
        <end position="171"/>
    </location>
</feature>
<dbReference type="GO" id="GO:0005615">
    <property type="term" value="C:extracellular space"/>
    <property type="evidence" value="ECO:0007669"/>
    <property type="project" value="TreeGrafter"/>
</dbReference>
<evidence type="ECO:0000259" key="8">
    <source>
        <dbReference type="PROSITE" id="PS51406"/>
    </source>
</evidence>